<keyword evidence="2" id="KW-1185">Reference proteome</keyword>
<dbReference type="RefSeq" id="WP_111144913.1">
    <property type="nucleotide sequence ID" value="NZ_QKRB01000010.1"/>
</dbReference>
<evidence type="ECO:0000313" key="1">
    <source>
        <dbReference type="EMBL" id="PZD97552.1"/>
    </source>
</evidence>
<sequence length="75" mass="8509">MKLGMYFVLMIMTFMFALVGCNSYSPFGENLENSNEVLVKGERFEKKITDADKISSLVDVMNKSKVIALLKKPRV</sequence>
<dbReference type="AlphaFoldDB" id="A0A2W1LRG3"/>
<dbReference type="OrthoDB" id="2615639at2"/>
<reference evidence="1 2" key="1">
    <citation type="submission" date="2018-06" db="EMBL/GenBank/DDBJ databases">
        <title>Paenibacillus imtechensis sp. nov.</title>
        <authorList>
            <person name="Pinnaka A.K."/>
            <person name="Singh H."/>
            <person name="Kaur M."/>
        </authorList>
    </citation>
    <scope>NUCLEOTIDE SEQUENCE [LARGE SCALE GENOMIC DNA]</scope>
    <source>
        <strain evidence="1 2">SMB1</strain>
    </source>
</reference>
<dbReference type="Proteomes" id="UP000249522">
    <property type="component" value="Unassembled WGS sequence"/>
</dbReference>
<comment type="caution">
    <text evidence="1">The sequence shown here is derived from an EMBL/GenBank/DDBJ whole genome shotgun (WGS) entry which is preliminary data.</text>
</comment>
<protein>
    <submittedName>
        <fullName evidence="1">Uncharacterized protein</fullName>
    </submittedName>
</protein>
<dbReference type="EMBL" id="QKRB01000010">
    <property type="protein sequence ID" value="PZD97552.1"/>
    <property type="molecule type" value="Genomic_DNA"/>
</dbReference>
<accession>A0A2W1LRG3</accession>
<gene>
    <name evidence="1" type="ORF">DNH61_01380</name>
</gene>
<dbReference type="PROSITE" id="PS51257">
    <property type="entry name" value="PROKAR_LIPOPROTEIN"/>
    <property type="match status" value="1"/>
</dbReference>
<organism evidence="1 2">
    <name type="scientific">Paenibacillus sambharensis</name>
    <dbReference type="NCBI Taxonomy" id="1803190"/>
    <lineage>
        <taxon>Bacteria</taxon>
        <taxon>Bacillati</taxon>
        <taxon>Bacillota</taxon>
        <taxon>Bacilli</taxon>
        <taxon>Bacillales</taxon>
        <taxon>Paenibacillaceae</taxon>
        <taxon>Paenibacillus</taxon>
    </lineage>
</organism>
<evidence type="ECO:0000313" key="2">
    <source>
        <dbReference type="Proteomes" id="UP000249522"/>
    </source>
</evidence>
<proteinExistence type="predicted"/>
<name>A0A2W1LRG3_9BACL</name>